<dbReference type="AlphaFoldDB" id="A0A5J4QDM7"/>
<dbReference type="Gene3D" id="3.40.50.2000">
    <property type="entry name" value="Glycogen Phosphorylase B"/>
    <property type="match status" value="2"/>
</dbReference>
<evidence type="ECO:0000259" key="2">
    <source>
        <dbReference type="Pfam" id="PF13439"/>
    </source>
</evidence>
<evidence type="ECO:0000313" key="3">
    <source>
        <dbReference type="EMBL" id="KAA6319084.1"/>
    </source>
</evidence>
<dbReference type="GO" id="GO:0009103">
    <property type="term" value="P:lipopolysaccharide biosynthetic process"/>
    <property type="evidence" value="ECO:0007669"/>
    <property type="project" value="TreeGrafter"/>
</dbReference>
<dbReference type="Pfam" id="PF13439">
    <property type="entry name" value="Glyco_transf_4"/>
    <property type="match status" value="1"/>
</dbReference>
<dbReference type="CDD" id="cd03801">
    <property type="entry name" value="GT4_PimA-like"/>
    <property type="match status" value="1"/>
</dbReference>
<evidence type="ECO:0000256" key="1">
    <source>
        <dbReference type="ARBA" id="ARBA00022679"/>
    </source>
</evidence>
<gene>
    <name evidence="3" type="ORF">EZS27_030983</name>
</gene>
<dbReference type="PANTHER" id="PTHR46401:SF2">
    <property type="entry name" value="GLYCOSYLTRANSFERASE WBBK-RELATED"/>
    <property type="match status" value="1"/>
</dbReference>
<dbReference type="EMBL" id="SNRY01003997">
    <property type="protein sequence ID" value="KAA6319084.1"/>
    <property type="molecule type" value="Genomic_DNA"/>
</dbReference>
<accession>A0A5J4QDM7</accession>
<feature type="non-terminal residue" evidence="3">
    <location>
        <position position="1"/>
    </location>
</feature>
<dbReference type="Pfam" id="PF13692">
    <property type="entry name" value="Glyco_trans_1_4"/>
    <property type="match status" value="1"/>
</dbReference>
<feature type="domain" description="Glycosyltransferase subfamily 4-like N-terminal" evidence="2">
    <location>
        <begin position="16"/>
        <end position="120"/>
    </location>
</feature>
<dbReference type="SUPFAM" id="SSF53756">
    <property type="entry name" value="UDP-Glycosyltransferase/glycogen phosphorylase"/>
    <property type="match status" value="1"/>
</dbReference>
<reference evidence="3" key="1">
    <citation type="submission" date="2019-03" db="EMBL/GenBank/DDBJ databases">
        <title>Single cell metagenomics reveals metabolic interactions within the superorganism composed of flagellate Streblomastix strix and complex community of Bacteroidetes bacteria on its surface.</title>
        <authorList>
            <person name="Treitli S.C."/>
            <person name="Kolisko M."/>
            <person name="Husnik F."/>
            <person name="Keeling P."/>
            <person name="Hampl V."/>
        </authorList>
    </citation>
    <scope>NUCLEOTIDE SEQUENCE</scope>
    <source>
        <strain evidence="3">STM</strain>
    </source>
</reference>
<comment type="caution">
    <text evidence="3">The sequence shown here is derived from an EMBL/GenBank/DDBJ whole genome shotgun (WGS) entry which is preliminary data.</text>
</comment>
<dbReference type="GO" id="GO:0016757">
    <property type="term" value="F:glycosyltransferase activity"/>
    <property type="evidence" value="ECO:0007669"/>
    <property type="project" value="TreeGrafter"/>
</dbReference>
<protein>
    <recommendedName>
        <fullName evidence="2">Glycosyltransferase subfamily 4-like N-terminal domain-containing protein</fullName>
    </recommendedName>
</protein>
<name>A0A5J4QDM7_9ZZZZ</name>
<sequence>SMIQGEDTVFQQQVYTLIHWLKEQEQPDIIHLSSSLIIGIAKAIRQTLPDIPIVCSLQDEEVWIDALKDTDAQTAWQGIADQSRYIDRFVTSSHYYKEYIEKRLPQIKGVEVVYPGVDTTKYASGQYPEAPTLGFFYRMNELNGLGILAEAFVKLKKADSIKNLRLRIGGGYTSADRKFIKQIRRLLSPYVEDVDWLDTYNLQEHAAFYKSISAICVPITFDEGVGLYLCEAFATGRPAIEPATGSFPEVIGDAGVLYTPNSAPALATAIERLFATEWDSCRRQALARSAARYNEEVQAAALYRIYSQ</sequence>
<keyword evidence="1" id="KW-0808">Transferase</keyword>
<dbReference type="InterPro" id="IPR028098">
    <property type="entry name" value="Glyco_trans_4-like_N"/>
</dbReference>
<organism evidence="3">
    <name type="scientific">termite gut metagenome</name>
    <dbReference type="NCBI Taxonomy" id="433724"/>
    <lineage>
        <taxon>unclassified sequences</taxon>
        <taxon>metagenomes</taxon>
        <taxon>organismal metagenomes</taxon>
    </lineage>
</organism>
<dbReference type="PANTHER" id="PTHR46401">
    <property type="entry name" value="GLYCOSYLTRANSFERASE WBBK-RELATED"/>
    <property type="match status" value="1"/>
</dbReference>
<proteinExistence type="predicted"/>